<proteinExistence type="predicted"/>
<protein>
    <submittedName>
        <fullName evidence="2">Uncharacterized protein</fullName>
    </submittedName>
</protein>
<dbReference type="RefSeq" id="WP_007918258.1">
    <property type="nucleotide sequence ID" value="NZ_ADVG01000004.1"/>
</dbReference>
<dbReference type="Proteomes" id="UP000004508">
    <property type="component" value="Unassembled WGS sequence"/>
</dbReference>
<reference evidence="2 3" key="1">
    <citation type="journal article" date="2011" name="Stand. Genomic Sci.">
        <title>Non-contiguous finished genome sequence and contextual data of the filamentous soil bacterium Ktedonobacter racemifer type strain (SOSP1-21).</title>
        <authorList>
            <person name="Chang Y.J."/>
            <person name="Land M."/>
            <person name="Hauser L."/>
            <person name="Chertkov O."/>
            <person name="Del Rio T.G."/>
            <person name="Nolan M."/>
            <person name="Copeland A."/>
            <person name="Tice H."/>
            <person name="Cheng J.F."/>
            <person name="Lucas S."/>
            <person name="Han C."/>
            <person name="Goodwin L."/>
            <person name="Pitluck S."/>
            <person name="Ivanova N."/>
            <person name="Ovchinikova G."/>
            <person name="Pati A."/>
            <person name="Chen A."/>
            <person name="Palaniappan K."/>
            <person name="Mavromatis K."/>
            <person name="Liolios K."/>
            <person name="Brettin T."/>
            <person name="Fiebig A."/>
            <person name="Rohde M."/>
            <person name="Abt B."/>
            <person name="Goker M."/>
            <person name="Detter J.C."/>
            <person name="Woyke T."/>
            <person name="Bristow J."/>
            <person name="Eisen J.A."/>
            <person name="Markowitz V."/>
            <person name="Hugenholtz P."/>
            <person name="Kyrpides N.C."/>
            <person name="Klenk H.P."/>
            <person name="Lapidus A."/>
        </authorList>
    </citation>
    <scope>NUCLEOTIDE SEQUENCE [LARGE SCALE GENOMIC DNA]</scope>
    <source>
        <strain evidence="3">DSM 44963</strain>
    </source>
</reference>
<organism evidence="2 3">
    <name type="scientific">Ktedonobacter racemifer DSM 44963</name>
    <dbReference type="NCBI Taxonomy" id="485913"/>
    <lineage>
        <taxon>Bacteria</taxon>
        <taxon>Bacillati</taxon>
        <taxon>Chloroflexota</taxon>
        <taxon>Ktedonobacteria</taxon>
        <taxon>Ktedonobacterales</taxon>
        <taxon>Ktedonobacteraceae</taxon>
        <taxon>Ktedonobacter</taxon>
    </lineage>
</organism>
<evidence type="ECO:0000256" key="1">
    <source>
        <dbReference type="SAM" id="Phobius"/>
    </source>
</evidence>
<name>D6U388_KTERA</name>
<dbReference type="EMBL" id="ADVG01000004">
    <property type="protein sequence ID" value="EFH81092.1"/>
    <property type="molecule type" value="Genomic_DNA"/>
</dbReference>
<feature type="transmembrane region" description="Helical" evidence="1">
    <location>
        <begin position="7"/>
        <end position="30"/>
    </location>
</feature>
<dbReference type="AlphaFoldDB" id="D6U388"/>
<keyword evidence="1" id="KW-0812">Transmembrane</keyword>
<keyword evidence="1" id="KW-0472">Membrane</keyword>
<dbReference type="InParanoid" id="D6U388"/>
<accession>D6U388</accession>
<gene>
    <name evidence="2" type="ORF">Krac_1770</name>
</gene>
<evidence type="ECO:0000313" key="3">
    <source>
        <dbReference type="Proteomes" id="UP000004508"/>
    </source>
</evidence>
<feature type="transmembrane region" description="Helical" evidence="1">
    <location>
        <begin position="36"/>
        <end position="57"/>
    </location>
</feature>
<comment type="caution">
    <text evidence="2">The sequence shown here is derived from an EMBL/GenBank/DDBJ whole genome shotgun (WGS) entry which is preliminary data.</text>
</comment>
<keyword evidence="3" id="KW-1185">Reference proteome</keyword>
<keyword evidence="1" id="KW-1133">Transmembrane helix</keyword>
<evidence type="ECO:0000313" key="2">
    <source>
        <dbReference type="EMBL" id="EFH81092.1"/>
    </source>
</evidence>
<sequence>MRNSTRYVAIIVIGIIALVVGVLFQVQVLGYYPTRAIVLIAVGVILLIFGIAGMMVTRNRSRL</sequence>